<dbReference type="CDD" id="cd01415">
    <property type="entry name" value="SAICAR_synt_PurC"/>
    <property type="match status" value="1"/>
</dbReference>
<evidence type="ECO:0000256" key="9">
    <source>
        <dbReference type="ARBA" id="ARBA00030409"/>
    </source>
</evidence>
<keyword evidence="5 11" id="KW-0436">Ligase</keyword>
<dbReference type="HAMAP" id="MF_00137">
    <property type="entry name" value="SAICAR_synth"/>
    <property type="match status" value="1"/>
</dbReference>
<dbReference type="PANTHER" id="PTHR43599:SF3">
    <property type="entry name" value="SI:DKEY-6E2.2"/>
    <property type="match status" value="1"/>
</dbReference>
<comment type="similarity">
    <text evidence="2 11">Belongs to the SAICAR synthetase family.</text>
</comment>
<dbReference type="RefSeq" id="WP_106458796.1">
    <property type="nucleotide sequence ID" value="NZ_PXOH01000033.1"/>
</dbReference>
<evidence type="ECO:0000256" key="11">
    <source>
        <dbReference type="HAMAP-Rule" id="MF_00137"/>
    </source>
</evidence>
<dbReference type="InterPro" id="IPR028923">
    <property type="entry name" value="SAICAR_synt/ADE2_N"/>
</dbReference>
<dbReference type="NCBIfam" id="TIGR00081">
    <property type="entry name" value="purC"/>
    <property type="match status" value="1"/>
</dbReference>
<dbReference type="GO" id="GO:0005524">
    <property type="term" value="F:ATP binding"/>
    <property type="evidence" value="ECO:0007669"/>
    <property type="project" value="UniProtKB-KW"/>
</dbReference>
<evidence type="ECO:0000256" key="3">
    <source>
        <dbReference type="ARBA" id="ARBA00012217"/>
    </source>
</evidence>
<feature type="domain" description="SAICAR synthetase/ADE2 N-terminal" evidence="12">
    <location>
        <begin position="5"/>
        <end position="235"/>
    </location>
</feature>
<dbReference type="UniPathway" id="UPA00074">
    <property type="reaction ID" value="UER00131"/>
</dbReference>
<name>A0A2T1LSX7_9CHRO</name>
<reference evidence="13 14" key="1">
    <citation type="submission" date="2018-03" db="EMBL/GenBank/DDBJ databases">
        <title>The ancient ancestry and fast evolution of plastids.</title>
        <authorList>
            <person name="Moore K.R."/>
            <person name="Magnabosco C."/>
            <person name="Momper L."/>
            <person name="Gold D.A."/>
            <person name="Bosak T."/>
            <person name="Fournier G.P."/>
        </authorList>
    </citation>
    <scope>NUCLEOTIDE SEQUENCE [LARGE SCALE GENOMIC DNA]</scope>
    <source>
        <strain evidence="13 14">CCALA 016</strain>
    </source>
</reference>
<organism evidence="13 14">
    <name type="scientific">Aphanothece hegewaldii CCALA 016</name>
    <dbReference type="NCBI Taxonomy" id="2107694"/>
    <lineage>
        <taxon>Bacteria</taxon>
        <taxon>Bacillati</taxon>
        <taxon>Cyanobacteriota</taxon>
        <taxon>Cyanophyceae</taxon>
        <taxon>Oscillatoriophycideae</taxon>
        <taxon>Chroococcales</taxon>
        <taxon>Aphanothecaceae</taxon>
        <taxon>Aphanothece</taxon>
    </lineage>
</organism>
<dbReference type="Gene3D" id="3.30.470.20">
    <property type="entry name" value="ATP-grasp fold, B domain"/>
    <property type="match status" value="1"/>
</dbReference>
<dbReference type="EC" id="6.3.2.6" evidence="3 11"/>
<evidence type="ECO:0000256" key="5">
    <source>
        <dbReference type="ARBA" id="ARBA00022598"/>
    </source>
</evidence>
<dbReference type="PROSITE" id="PS01057">
    <property type="entry name" value="SAICAR_SYNTHETASE_1"/>
    <property type="match status" value="1"/>
</dbReference>
<keyword evidence="6 11" id="KW-0547">Nucleotide-binding</keyword>
<evidence type="ECO:0000256" key="10">
    <source>
        <dbReference type="ARBA" id="ARBA00048475"/>
    </source>
</evidence>
<accession>A0A2T1LSX7</accession>
<reference evidence="13 14" key="2">
    <citation type="submission" date="2018-03" db="EMBL/GenBank/DDBJ databases">
        <authorList>
            <person name="Keele B.F."/>
        </authorList>
    </citation>
    <scope>NUCLEOTIDE SEQUENCE [LARGE SCALE GENOMIC DNA]</scope>
    <source>
        <strain evidence="13 14">CCALA 016</strain>
    </source>
</reference>
<evidence type="ECO:0000313" key="14">
    <source>
        <dbReference type="Proteomes" id="UP000239001"/>
    </source>
</evidence>
<dbReference type="PANTHER" id="PTHR43599">
    <property type="entry name" value="MULTIFUNCTIONAL PROTEIN ADE2"/>
    <property type="match status" value="1"/>
</dbReference>
<evidence type="ECO:0000256" key="8">
    <source>
        <dbReference type="ARBA" id="ARBA00022840"/>
    </source>
</evidence>
<dbReference type="EMBL" id="PXOH01000033">
    <property type="protein sequence ID" value="PSF33099.1"/>
    <property type="molecule type" value="Genomic_DNA"/>
</dbReference>
<evidence type="ECO:0000256" key="4">
    <source>
        <dbReference type="ARBA" id="ARBA00016460"/>
    </source>
</evidence>
<evidence type="ECO:0000256" key="1">
    <source>
        <dbReference type="ARBA" id="ARBA00004672"/>
    </source>
</evidence>
<dbReference type="Proteomes" id="UP000239001">
    <property type="component" value="Unassembled WGS sequence"/>
</dbReference>
<dbReference type="InterPro" id="IPR018236">
    <property type="entry name" value="SAICAR_synthetase_CS"/>
</dbReference>
<comment type="catalytic activity">
    <reaction evidence="10 11">
        <text>5-amino-1-(5-phospho-D-ribosyl)imidazole-4-carboxylate + L-aspartate + ATP = (2S)-2-[5-amino-1-(5-phospho-beta-D-ribosyl)imidazole-4-carboxamido]succinate + ADP + phosphate + 2 H(+)</text>
        <dbReference type="Rhea" id="RHEA:22628"/>
        <dbReference type="ChEBI" id="CHEBI:15378"/>
        <dbReference type="ChEBI" id="CHEBI:29991"/>
        <dbReference type="ChEBI" id="CHEBI:30616"/>
        <dbReference type="ChEBI" id="CHEBI:43474"/>
        <dbReference type="ChEBI" id="CHEBI:58443"/>
        <dbReference type="ChEBI" id="CHEBI:77657"/>
        <dbReference type="ChEBI" id="CHEBI:456216"/>
        <dbReference type="EC" id="6.3.2.6"/>
    </reaction>
</comment>
<dbReference type="GO" id="GO:0009236">
    <property type="term" value="P:cobalamin biosynthetic process"/>
    <property type="evidence" value="ECO:0007669"/>
    <property type="project" value="InterPro"/>
</dbReference>
<dbReference type="Gene3D" id="3.30.200.20">
    <property type="entry name" value="Phosphorylase Kinase, domain 1"/>
    <property type="match status" value="1"/>
</dbReference>
<keyword evidence="14" id="KW-1185">Reference proteome</keyword>
<comment type="pathway">
    <text evidence="1 11">Purine metabolism; IMP biosynthesis via de novo pathway; 5-amino-1-(5-phospho-D-ribosyl)imidazole-4-carboxamide from 5-amino-1-(5-phospho-D-ribosyl)imidazole-4-carboxylate: step 1/2.</text>
</comment>
<dbReference type="GO" id="GO:0004639">
    <property type="term" value="F:phosphoribosylaminoimidazolesuccinocarboxamide synthase activity"/>
    <property type="evidence" value="ECO:0007669"/>
    <property type="project" value="UniProtKB-UniRule"/>
</dbReference>
<keyword evidence="7 11" id="KW-0658">Purine biosynthesis</keyword>
<evidence type="ECO:0000259" key="12">
    <source>
        <dbReference type="Pfam" id="PF01259"/>
    </source>
</evidence>
<dbReference type="InterPro" id="IPR050089">
    <property type="entry name" value="SAICAR_synthetase"/>
</dbReference>
<evidence type="ECO:0000256" key="7">
    <source>
        <dbReference type="ARBA" id="ARBA00022755"/>
    </source>
</evidence>
<dbReference type="FunFam" id="3.30.470.20:FF:000006">
    <property type="entry name" value="Phosphoribosylaminoimidazole-succinocarboxamide synthase"/>
    <property type="match status" value="1"/>
</dbReference>
<dbReference type="PROSITE" id="PS01058">
    <property type="entry name" value="SAICAR_SYNTHETASE_2"/>
    <property type="match status" value="1"/>
</dbReference>
<dbReference type="GO" id="GO:0006189">
    <property type="term" value="P:'de novo' IMP biosynthetic process"/>
    <property type="evidence" value="ECO:0007669"/>
    <property type="project" value="UniProtKB-UniRule"/>
</dbReference>
<evidence type="ECO:0000256" key="2">
    <source>
        <dbReference type="ARBA" id="ARBA00010190"/>
    </source>
</evidence>
<keyword evidence="8 11" id="KW-0067">ATP-binding</keyword>
<gene>
    <name evidence="11" type="primary">purC</name>
    <name evidence="13" type="ORF">C7H19_20615</name>
</gene>
<dbReference type="Pfam" id="PF01259">
    <property type="entry name" value="SAICAR_synt"/>
    <property type="match status" value="1"/>
</dbReference>
<dbReference type="InterPro" id="IPR033934">
    <property type="entry name" value="SAICAR_synt_PurC"/>
</dbReference>
<dbReference type="OrthoDB" id="9801549at2"/>
<dbReference type="InterPro" id="IPR001636">
    <property type="entry name" value="SAICAR_synth"/>
</dbReference>
<evidence type="ECO:0000313" key="13">
    <source>
        <dbReference type="EMBL" id="PSF33099.1"/>
    </source>
</evidence>
<sequence length="245" mass="27916">MIKEKLYEGKAKILYPTDDPEIYLAHYKDDATAFNAQKRGQIQGKGEINCTIASALFQWLESLGIPTHYIDQPSAHQMLVCAVQIIPLEVVVRNIAAGSLCKQTGLTEGTILPFPLVEFYLKDDALGDPLLTRDRIMILEVATPAQLEQLQQLALTINQHLIDFFKMCDITLVDFKLEFGLDKENKIRLADEISPDTCRLWDNKEIDPQARILDKDRFRRDLGKIEDAYQDVQQRVLTQIAKLQS</sequence>
<proteinExistence type="inferred from homology"/>
<dbReference type="AlphaFoldDB" id="A0A2T1LSX7"/>
<evidence type="ECO:0000256" key="6">
    <source>
        <dbReference type="ARBA" id="ARBA00022741"/>
    </source>
</evidence>
<comment type="caution">
    <text evidence="13">The sequence shown here is derived from an EMBL/GenBank/DDBJ whole genome shotgun (WGS) entry which is preliminary data.</text>
</comment>
<dbReference type="SUPFAM" id="SSF56104">
    <property type="entry name" value="SAICAR synthase-like"/>
    <property type="match status" value="1"/>
</dbReference>
<protein>
    <recommendedName>
        <fullName evidence="4 11">Phosphoribosylaminoimidazole-succinocarboxamide synthase</fullName>
        <ecNumber evidence="3 11">6.3.2.6</ecNumber>
    </recommendedName>
    <alternativeName>
        <fullName evidence="9 11">SAICAR synthetase</fullName>
    </alternativeName>
</protein>